<dbReference type="KEGG" id="ppnm:LV28_19630"/>
<dbReference type="Gene3D" id="1.25.40.10">
    <property type="entry name" value="Tetratricopeptide repeat domain"/>
    <property type="match status" value="1"/>
</dbReference>
<organism evidence="1 2">
    <name type="scientific">Pandoraea pnomenusa</name>
    <dbReference type="NCBI Taxonomy" id="93220"/>
    <lineage>
        <taxon>Bacteria</taxon>
        <taxon>Pseudomonadati</taxon>
        <taxon>Pseudomonadota</taxon>
        <taxon>Betaproteobacteria</taxon>
        <taxon>Burkholderiales</taxon>
        <taxon>Burkholderiaceae</taxon>
        <taxon>Pandoraea</taxon>
    </lineage>
</organism>
<reference evidence="1 2" key="1">
    <citation type="submission" date="2018-06" db="EMBL/GenBank/DDBJ databases">
        <authorList>
            <consortium name="Pathogen Informatics"/>
            <person name="Doyle S."/>
        </authorList>
    </citation>
    <scope>NUCLEOTIDE SEQUENCE [LARGE SCALE GENOMIC DNA]</scope>
    <source>
        <strain evidence="1 2">NCTC13160</strain>
    </source>
</reference>
<dbReference type="SUPFAM" id="SSF48452">
    <property type="entry name" value="TPR-like"/>
    <property type="match status" value="1"/>
</dbReference>
<dbReference type="RefSeq" id="WP_023597370.1">
    <property type="nucleotide sequence ID" value="NZ_CP009553.3"/>
</dbReference>
<dbReference type="Proteomes" id="UP000254573">
    <property type="component" value="Unassembled WGS sequence"/>
</dbReference>
<gene>
    <name evidence="1" type="ORF">NCTC13160_03872</name>
</gene>
<evidence type="ECO:0000313" key="1">
    <source>
        <dbReference type="EMBL" id="SUA80682.1"/>
    </source>
</evidence>
<evidence type="ECO:0000313" key="2">
    <source>
        <dbReference type="Proteomes" id="UP000254573"/>
    </source>
</evidence>
<proteinExistence type="predicted"/>
<name>A0A378YU39_9BURK</name>
<dbReference type="AlphaFoldDB" id="A0A378YU39"/>
<dbReference type="InterPro" id="IPR011990">
    <property type="entry name" value="TPR-like_helical_dom_sf"/>
</dbReference>
<protein>
    <submittedName>
        <fullName evidence="1">Pathogenicity island 2 chaperone protein SscA</fullName>
    </submittedName>
</protein>
<accession>A0A378YU39</accession>
<sequence length="162" mass="17980">MSDIIGRYGIAVSHEDMAMVRQTLERETTRAAHNPHLLATVYALAYQLLSVQKLAKAHRYFLLLAQWAPTNTTYLRALGRVQFLRGQSYEALNTFSMCVAFGDVTPELGVCIAECHLALDQRAQAASVLYEVQDACTDIPEHGALLERVNAMVDLIVSGQQQ</sequence>
<dbReference type="EMBL" id="UGSG01000001">
    <property type="protein sequence ID" value="SUA80682.1"/>
    <property type="molecule type" value="Genomic_DNA"/>
</dbReference>